<evidence type="ECO:0000313" key="2">
    <source>
        <dbReference type="EMBL" id="TWT76745.1"/>
    </source>
</evidence>
<evidence type="ECO:0000313" key="3">
    <source>
        <dbReference type="Proteomes" id="UP000315010"/>
    </source>
</evidence>
<comment type="caution">
    <text evidence="2">The sequence shown here is derived from an EMBL/GenBank/DDBJ whole genome shotgun (WGS) entry which is preliminary data.</text>
</comment>
<name>A0A5C5YPC2_9BACT</name>
<dbReference type="EMBL" id="SJPJ01000002">
    <property type="protein sequence ID" value="TWT76745.1"/>
    <property type="molecule type" value="Genomic_DNA"/>
</dbReference>
<evidence type="ECO:0000256" key="1">
    <source>
        <dbReference type="SAM" id="Phobius"/>
    </source>
</evidence>
<gene>
    <name evidence="2" type="ORF">CA13_72430</name>
</gene>
<organism evidence="2 3">
    <name type="scientific">Novipirellula herctigrandis</name>
    <dbReference type="NCBI Taxonomy" id="2527986"/>
    <lineage>
        <taxon>Bacteria</taxon>
        <taxon>Pseudomonadati</taxon>
        <taxon>Planctomycetota</taxon>
        <taxon>Planctomycetia</taxon>
        <taxon>Pirellulales</taxon>
        <taxon>Pirellulaceae</taxon>
        <taxon>Novipirellula</taxon>
    </lineage>
</organism>
<dbReference type="RefSeq" id="WP_146404472.1">
    <property type="nucleotide sequence ID" value="NZ_SJPJ01000002.1"/>
</dbReference>
<protein>
    <submittedName>
        <fullName evidence="2">Uncharacterized protein</fullName>
    </submittedName>
</protein>
<dbReference type="OrthoDB" id="290549at2"/>
<keyword evidence="1" id="KW-0472">Membrane</keyword>
<dbReference type="Proteomes" id="UP000315010">
    <property type="component" value="Unassembled WGS sequence"/>
</dbReference>
<accession>A0A5C5YPC2</accession>
<keyword evidence="1" id="KW-1133">Transmembrane helix</keyword>
<keyword evidence="1" id="KW-0812">Transmembrane</keyword>
<feature type="transmembrane region" description="Helical" evidence="1">
    <location>
        <begin position="15"/>
        <end position="32"/>
    </location>
</feature>
<reference evidence="2 3" key="1">
    <citation type="submission" date="2019-02" db="EMBL/GenBank/DDBJ databases">
        <title>Deep-cultivation of Planctomycetes and their phenomic and genomic characterization uncovers novel biology.</title>
        <authorList>
            <person name="Wiegand S."/>
            <person name="Jogler M."/>
            <person name="Boedeker C."/>
            <person name="Pinto D."/>
            <person name="Vollmers J."/>
            <person name="Rivas-Marin E."/>
            <person name="Kohn T."/>
            <person name="Peeters S.H."/>
            <person name="Heuer A."/>
            <person name="Rast P."/>
            <person name="Oberbeckmann S."/>
            <person name="Bunk B."/>
            <person name="Jeske O."/>
            <person name="Meyerdierks A."/>
            <person name="Storesund J.E."/>
            <person name="Kallscheuer N."/>
            <person name="Luecker S."/>
            <person name="Lage O.M."/>
            <person name="Pohl T."/>
            <person name="Merkel B.J."/>
            <person name="Hornburger P."/>
            <person name="Mueller R.-W."/>
            <person name="Bruemmer F."/>
            <person name="Labrenz M."/>
            <person name="Spormann A.M."/>
            <person name="Op Den Camp H."/>
            <person name="Overmann J."/>
            <person name="Amann R."/>
            <person name="Jetten M.S.M."/>
            <person name="Mascher T."/>
            <person name="Medema M.H."/>
            <person name="Devos D.P."/>
            <person name="Kaster A.-K."/>
            <person name="Ovreas L."/>
            <person name="Rohde M."/>
            <person name="Galperin M.Y."/>
            <person name="Jogler C."/>
        </authorList>
    </citation>
    <scope>NUCLEOTIDE SEQUENCE [LARGE SCALE GENOMIC DNA]</scope>
    <source>
        <strain evidence="2 3">CA13</strain>
    </source>
</reference>
<proteinExistence type="predicted"/>
<keyword evidence="3" id="KW-1185">Reference proteome</keyword>
<sequence length="233" mass="27344">MRPAELVSSVKAKPFNWFLLLVIMIFTVSLVSENRQYESLRREKERLEKMFGRFDIDNPQELNLKLAERVSRDHLLWRVYWPARNDWRIAHRNAWGGHGWSSFYSRDATENILRFRVHRSDDTTEIHLIREAGPSDRMIIDEQAAMILNTHWDELQISFAGNDCQVAQSVDTILTLFEVRVPDDLMPKLKSEVDSRLWGNLQTEPLISFWIGTAQAFEVKESREQLKRQGGSE</sequence>
<dbReference type="AlphaFoldDB" id="A0A5C5YPC2"/>